<proteinExistence type="predicted"/>
<dbReference type="NCBIfam" id="TIGR01560">
    <property type="entry name" value="put_DNA_pack"/>
    <property type="match status" value="1"/>
</dbReference>
<dbReference type="EMBL" id="LR796396">
    <property type="protein sequence ID" value="CAB4141654.1"/>
    <property type="molecule type" value="Genomic_DNA"/>
</dbReference>
<dbReference type="NCBIfam" id="TIGR02215">
    <property type="entry name" value="phage_chp_gp8"/>
    <property type="match status" value="1"/>
</dbReference>
<accession>A0A6J5M4D6</accession>
<dbReference type="InterPro" id="IPR011738">
    <property type="entry name" value="Phage_CHP"/>
</dbReference>
<sequence>MSYSNYINDFSAVPIAPITEPVTLAEAKLYCRVTTSAEDTLITLMITQAREAIEVATGLSLIPKDITTYFNNISGNFEIPFGPIDIDTFELFDMEQDALEVTTPNLQLIGNEFPKLVSPRYANLKATYEAGYTTIPKDLKLAILDQISYDYENRGLDGDSGICEKSWKACQRWTRISPIL</sequence>
<reference evidence="1" key="1">
    <citation type="submission" date="2020-04" db="EMBL/GenBank/DDBJ databases">
        <authorList>
            <person name="Chiriac C."/>
            <person name="Salcher M."/>
            <person name="Ghai R."/>
            <person name="Kavagutti S V."/>
        </authorList>
    </citation>
    <scope>NUCLEOTIDE SEQUENCE</scope>
</reference>
<dbReference type="InterPro" id="IPR006450">
    <property type="entry name" value="Phage_HK97_gp6-like"/>
</dbReference>
<organism evidence="1">
    <name type="scientific">uncultured Caudovirales phage</name>
    <dbReference type="NCBI Taxonomy" id="2100421"/>
    <lineage>
        <taxon>Viruses</taxon>
        <taxon>Duplodnaviria</taxon>
        <taxon>Heunggongvirae</taxon>
        <taxon>Uroviricota</taxon>
        <taxon>Caudoviricetes</taxon>
        <taxon>Peduoviridae</taxon>
        <taxon>Maltschvirus</taxon>
        <taxon>Maltschvirus maltsch</taxon>
    </lineage>
</organism>
<dbReference type="CDD" id="cd08054">
    <property type="entry name" value="gp6"/>
    <property type="match status" value="1"/>
</dbReference>
<evidence type="ECO:0000313" key="1">
    <source>
        <dbReference type="EMBL" id="CAB4141654.1"/>
    </source>
</evidence>
<dbReference type="Gene3D" id="1.10.3230.30">
    <property type="entry name" value="Phage gp6-like head-tail connector protein"/>
    <property type="match status" value="1"/>
</dbReference>
<protein>
    <submittedName>
        <fullName evidence="1">Uncharacterized protein</fullName>
    </submittedName>
</protein>
<dbReference type="Pfam" id="PF05135">
    <property type="entry name" value="Phage_connect_1"/>
    <property type="match status" value="1"/>
</dbReference>
<gene>
    <name evidence="1" type="ORF">UFOVP426_2</name>
</gene>
<dbReference type="InterPro" id="IPR021146">
    <property type="entry name" value="Phage_gp6-like_head-tail"/>
</dbReference>
<name>A0A6J5M4D6_9CAUD</name>